<reference evidence="3" key="1">
    <citation type="submission" date="2018-02" db="EMBL/GenBank/DDBJ databases">
        <authorList>
            <person name="Cohen D.B."/>
            <person name="Kent A.D."/>
        </authorList>
    </citation>
    <scope>NUCLEOTIDE SEQUENCE</scope>
</reference>
<accession>A0A2N9ETJ2</accession>
<dbReference type="AlphaFoldDB" id="A0A2N9ETJ2"/>
<organism evidence="3">
    <name type="scientific">Fagus sylvatica</name>
    <name type="common">Beechnut</name>
    <dbReference type="NCBI Taxonomy" id="28930"/>
    <lineage>
        <taxon>Eukaryota</taxon>
        <taxon>Viridiplantae</taxon>
        <taxon>Streptophyta</taxon>
        <taxon>Embryophyta</taxon>
        <taxon>Tracheophyta</taxon>
        <taxon>Spermatophyta</taxon>
        <taxon>Magnoliopsida</taxon>
        <taxon>eudicotyledons</taxon>
        <taxon>Gunneridae</taxon>
        <taxon>Pentapetalae</taxon>
        <taxon>rosids</taxon>
        <taxon>fabids</taxon>
        <taxon>Fagales</taxon>
        <taxon>Fagaceae</taxon>
        <taxon>Fagus</taxon>
    </lineage>
</organism>
<feature type="compositionally biased region" description="Pro residues" evidence="1">
    <location>
        <begin position="79"/>
        <end position="92"/>
    </location>
</feature>
<sequence>MRFCIVIIMALVYLFPMCMHANEARKILHEKNPKIMNKVPPYMSNPTTGIGDISSSTDHIDVSPFLRRGRRLLKTPVSPSGPNPPTWIPPKSPNHKNPPLQGSMETSKTKGSNPIP</sequence>
<feature type="signal peptide" evidence="2">
    <location>
        <begin position="1"/>
        <end position="24"/>
    </location>
</feature>
<gene>
    <name evidence="3" type="ORF">FSB_LOCUS6034</name>
</gene>
<evidence type="ECO:0000256" key="2">
    <source>
        <dbReference type="SAM" id="SignalP"/>
    </source>
</evidence>
<keyword evidence="2" id="KW-0732">Signal</keyword>
<feature type="compositionally biased region" description="Polar residues" evidence="1">
    <location>
        <begin position="103"/>
        <end position="116"/>
    </location>
</feature>
<feature type="region of interest" description="Disordered" evidence="1">
    <location>
        <begin position="36"/>
        <end position="116"/>
    </location>
</feature>
<evidence type="ECO:0000256" key="1">
    <source>
        <dbReference type="SAM" id="MobiDB-lite"/>
    </source>
</evidence>
<feature type="chain" id="PRO_5014711976" evidence="2">
    <location>
        <begin position="25"/>
        <end position="116"/>
    </location>
</feature>
<feature type="compositionally biased region" description="Polar residues" evidence="1">
    <location>
        <begin position="44"/>
        <end position="57"/>
    </location>
</feature>
<protein>
    <submittedName>
        <fullName evidence="3">Uncharacterized protein</fullName>
    </submittedName>
</protein>
<dbReference type="EMBL" id="OIVN01000314">
    <property type="protein sequence ID" value="SPC78152.1"/>
    <property type="molecule type" value="Genomic_DNA"/>
</dbReference>
<evidence type="ECO:0000313" key="3">
    <source>
        <dbReference type="EMBL" id="SPC78152.1"/>
    </source>
</evidence>
<name>A0A2N9ETJ2_FAGSY</name>
<proteinExistence type="predicted"/>